<dbReference type="Proteomes" id="UP001144205">
    <property type="component" value="Unassembled WGS sequence"/>
</dbReference>
<proteinExistence type="predicted"/>
<evidence type="ECO:0000313" key="3">
    <source>
        <dbReference type="Proteomes" id="UP001144205"/>
    </source>
</evidence>
<organism evidence="2 3">
    <name type="scientific">Sinisalibacter aestuarii</name>
    <dbReference type="NCBI Taxonomy" id="2949426"/>
    <lineage>
        <taxon>Bacteria</taxon>
        <taxon>Pseudomonadati</taxon>
        <taxon>Pseudomonadota</taxon>
        <taxon>Alphaproteobacteria</taxon>
        <taxon>Rhodobacterales</taxon>
        <taxon>Roseobacteraceae</taxon>
        <taxon>Sinisalibacter</taxon>
    </lineage>
</organism>
<keyword evidence="3" id="KW-1185">Reference proteome</keyword>
<dbReference type="EMBL" id="BROH01000007">
    <property type="protein sequence ID" value="GKY88543.1"/>
    <property type="molecule type" value="Genomic_DNA"/>
</dbReference>
<comment type="caution">
    <text evidence="2">The sequence shown here is derived from an EMBL/GenBank/DDBJ whole genome shotgun (WGS) entry which is preliminary data.</text>
</comment>
<protein>
    <recommendedName>
        <fullName evidence="4">ABC-type transport auxiliary lipoprotein component domain-containing protein</fullName>
    </recommendedName>
</protein>
<reference evidence="2" key="1">
    <citation type="journal article" date="2023" name="Int. J. Syst. Evol. Microbiol.">
        <title>Sinisalibacter aestuarii sp. nov., isolated from estuarine sediment of the Arakawa River.</title>
        <authorList>
            <person name="Arafat S.T."/>
            <person name="Hirano S."/>
            <person name="Sato A."/>
            <person name="Takeuchi K."/>
            <person name="Yasuda T."/>
            <person name="Terahara T."/>
            <person name="Hamada M."/>
            <person name="Kobayashi T."/>
        </authorList>
    </citation>
    <scope>NUCLEOTIDE SEQUENCE</scope>
    <source>
        <strain evidence="2">B-399</strain>
    </source>
</reference>
<accession>A0ABQ5LUV5</accession>
<evidence type="ECO:0000256" key="1">
    <source>
        <dbReference type="SAM" id="SignalP"/>
    </source>
</evidence>
<gene>
    <name evidence="2" type="ORF">STA1M1_24120</name>
</gene>
<sequence>MTSIGNSLRALAMVLACSGPALAQSQLAQMMPGGHMHGADGTGHDMMTMPGLRGLDATPEESAELQVMFMNFPGLSREVDLLDNGIRTYTWSDDPALAAVLVSHVAGMLNRVEEGRDPQVFIQSPTLDILFARRDTIATEVDVTDSGIWVTQTSTDPEVVAALQTHAGEVSDMAARGMQAVHEMMMQRAAGQ</sequence>
<feature type="signal peptide" evidence="1">
    <location>
        <begin position="1"/>
        <end position="23"/>
    </location>
</feature>
<keyword evidence="1" id="KW-0732">Signal</keyword>
<feature type="chain" id="PRO_5046850411" description="ABC-type transport auxiliary lipoprotein component domain-containing protein" evidence="1">
    <location>
        <begin position="24"/>
        <end position="192"/>
    </location>
</feature>
<dbReference type="RefSeq" id="WP_281842584.1">
    <property type="nucleotide sequence ID" value="NZ_BROH01000007.1"/>
</dbReference>
<evidence type="ECO:0008006" key="4">
    <source>
        <dbReference type="Google" id="ProtNLM"/>
    </source>
</evidence>
<evidence type="ECO:0000313" key="2">
    <source>
        <dbReference type="EMBL" id="GKY88543.1"/>
    </source>
</evidence>
<name>A0ABQ5LUV5_9RHOB</name>